<accession>L8WJR0</accession>
<feature type="region of interest" description="Disordered" evidence="1">
    <location>
        <begin position="24"/>
        <end position="54"/>
    </location>
</feature>
<evidence type="ECO:0000313" key="2">
    <source>
        <dbReference type="EMBL" id="ELU38421.1"/>
    </source>
</evidence>
<dbReference type="EMBL" id="AFRT01002170">
    <property type="protein sequence ID" value="ELU38421.1"/>
    <property type="molecule type" value="Genomic_DNA"/>
</dbReference>
<evidence type="ECO:0000313" key="3">
    <source>
        <dbReference type="Proteomes" id="UP000011668"/>
    </source>
</evidence>
<gene>
    <name evidence="2" type="ORF">AG1IA_07550</name>
</gene>
<evidence type="ECO:0000256" key="1">
    <source>
        <dbReference type="SAM" id="MobiDB-lite"/>
    </source>
</evidence>
<organism evidence="2 3">
    <name type="scientific">Thanatephorus cucumeris (strain AG1-IA)</name>
    <name type="common">Rice sheath blight fungus</name>
    <name type="synonym">Rhizoctonia solani</name>
    <dbReference type="NCBI Taxonomy" id="983506"/>
    <lineage>
        <taxon>Eukaryota</taxon>
        <taxon>Fungi</taxon>
        <taxon>Dikarya</taxon>
        <taxon>Basidiomycota</taxon>
        <taxon>Agaricomycotina</taxon>
        <taxon>Agaricomycetes</taxon>
        <taxon>Cantharellales</taxon>
        <taxon>Ceratobasidiaceae</taxon>
        <taxon>Rhizoctonia</taxon>
        <taxon>Rhizoctonia solani AG-1</taxon>
    </lineage>
</organism>
<dbReference type="AlphaFoldDB" id="L8WJR0"/>
<protein>
    <submittedName>
        <fullName evidence="2">Uncharacterized protein</fullName>
    </submittedName>
</protein>
<dbReference type="Proteomes" id="UP000011668">
    <property type="component" value="Unassembled WGS sequence"/>
</dbReference>
<proteinExistence type="predicted"/>
<reference evidence="2 3" key="1">
    <citation type="journal article" date="2013" name="Nat. Commun.">
        <title>The evolution and pathogenic mechanisms of the rice sheath blight pathogen.</title>
        <authorList>
            <person name="Zheng A."/>
            <person name="Lin R."/>
            <person name="Xu L."/>
            <person name="Qin P."/>
            <person name="Tang C."/>
            <person name="Ai P."/>
            <person name="Zhang D."/>
            <person name="Liu Y."/>
            <person name="Sun Z."/>
            <person name="Feng H."/>
            <person name="Wang Y."/>
            <person name="Chen Y."/>
            <person name="Liang X."/>
            <person name="Fu R."/>
            <person name="Li Q."/>
            <person name="Zhang J."/>
            <person name="Yu X."/>
            <person name="Xie Z."/>
            <person name="Ding L."/>
            <person name="Guan P."/>
            <person name="Tang J."/>
            <person name="Liang Y."/>
            <person name="Wang S."/>
            <person name="Deng Q."/>
            <person name="Li S."/>
            <person name="Zhu J."/>
            <person name="Wang L."/>
            <person name="Liu H."/>
            <person name="Li P."/>
        </authorList>
    </citation>
    <scope>NUCLEOTIDE SEQUENCE [LARGE SCALE GENOMIC DNA]</scope>
    <source>
        <strain evidence="3">AG-1 IA</strain>
    </source>
</reference>
<name>L8WJR0_THACA</name>
<comment type="caution">
    <text evidence="2">The sequence shown here is derived from an EMBL/GenBank/DDBJ whole genome shotgun (WGS) entry which is preliminary data.</text>
</comment>
<dbReference type="HOGENOM" id="CLU_2575492_0_0_1"/>
<keyword evidence="3" id="KW-1185">Reference proteome</keyword>
<sequence length="81" mass="8836">MEYWETGNLGGGRVARAKGWETRGASVVGHGDHHETGIGTGTEKGLSLPDRSKKKETGESLCLDTFVIVVGREEMEDYIIE</sequence>